<evidence type="ECO:0000313" key="4">
    <source>
        <dbReference type="Proteomes" id="UP001165685"/>
    </source>
</evidence>
<dbReference type="PANTHER" id="PTHR42849">
    <property type="entry name" value="N-ACETYLNEURAMINATE LYASE"/>
    <property type="match status" value="1"/>
</dbReference>
<dbReference type="InterPro" id="IPR013785">
    <property type="entry name" value="Aldolase_TIM"/>
</dbReference>
<organism evidence="3 4">
    <name type="scientific">Nocardiopsis suaedae</name>
    <dbReference type="NCBI Taxonomy" id="3018444"/>
    <lineage>
        <taxon>Bacteria</taxon>
        <taxon>Bacillati</taxon>
        <taxon>Actinomycetota</taxon>
        <taxon>Actinomycetes</taxon>
        <taxon>Streptosporangiales</taxon>
        <taxon>Nocardiopsidaceae</taxon>
        <taxon>Nocardiopsis</taxon>
    </lineage>
</organism>
<evidence type="ECO:0000256" key="2">
    <source>
        <dbReference type="PIRNR" id="PIRNR001365"/>
    </source>
</evidence>
<protein>
    <submittedName>
        <fullName evidence="3">Dihydrodipicolinate synthase family protein</fullName>
    </submittedName>
</protein>
<dbReference type="Gene3D" id="3.20.20.70">
    <property type="entry name" value="Aldolase class I"/>
    <property type="match status" value="1"/>
</dbReference>
<comment type="caution">
    <text evidence="3">The sequence shown here is derived from an EMBL/GenBank/DDBJ whole genome shotgun (WGS) entry which is preliminary data.</text>
</comment>
<dbReference type="PANTHER" id="PTHR42849:SF1">
    <property type="entry name" value="N-ACETYLNEURAMINATE LYASE"/>
    <property type="match status" value="1"/>
</dbReference>
<name>A0ABT4TFU5_9ACTN</name>
<keyword evidence="4" id="KW-1185">Reference proteome</keyword>
<evidence type="ECO:0000256" key="1">
    <source>
        <dbReference type="ARBA" id="ARBA00023239"/>
    </source>
</evidence>
<gene>
    <name evidence="3" type="ORF">O4U47_01695</name>
</gene>
<comment type="similarity">
    <text evidence="2">Belongs to the DapA family.</text>
</comment>
<dbReference type="Proteomes" id="UP001165685">
    <property type="component" value="Unassembled WGS sequence"/>
</dbReference>
<accession>A0ABT4TFU5</accession>
<dbReference type="InterPro" id="IPR002220">
    <property type="entry name" value="DapA-like"/>
</dbReference>
<keyword evidence="1 2" id="KW-0456">Lyase</keyword>
<dbReference type="SUPFAM" id="SSF51569">
    <property type="entry name" value="Aldolase"/>
    <property type="match status" value="1"/>
</dbReference>
<dbReference type="Pfam" id="PF00701">
    <property type="entry name" value="DHDPS"/>
    <property type="match status" value="1"/>
</dbReference>
<dbReference type="PIRSF" id="PIRSF001365">
    <property type="entry name" value="DHDPS"/>
    <property type="match status" value="1"/>
</dbReference>
<reference evidence="3" key="1">
    <citation type="submission" date="2023-01" db="EMBL/GenBank/DDBJ databases">
        <title>Draft genome sequence of Nocardiopsis sp. LSu2-4 isolated from halophytes.</title>
        <authorList>
            <person name="Duangmal K."/>
            <person name="Chantavorakit T."/>
        </authorList>
    </citation>
    <scope>NUCLEOTIDE SEQUENCE</scope>
    <source>
        <strain evidence="3">LSu2-4</strain>
    </source>
</reference>
<dbReference type="EMBL" id="JAQFWP010000002">
    <property type="protein sequence ID" value="MDA2803211.1"/>
    <property type="molecule type" value="Genomic_DNA"/>
</dbReference>
<dbReference type="RefSeq" id="WP_270675453.1">
    <property type="nucleotide sequence ID" value="NZ_JAQFWP010000002.1"/>
</dbReference>
<sequence length="269" mass="28665">MIAGTVVPLITPYDEHGRVSEKSTASLIEYLHADVSALMPVLSSGEGWRLTDQQWSDMVAFTVAHSHGLPVIAGVQAPDTPGVLRRAHMAEALGADMVAATTPFGARVGQDEMVAHYRTLQGGTRLPVVVYNEEPVSRNRASLVTLLRICGLPGIAAVKESSGNPEMTRALAASGTGVPVLQGWEDQVASTPGVDGLIGPLANPEPGLCNTLLADPGEPLQRIVDAVCDLFGLFRDDWYLRVKRELARRGVIEDACAPSGEHAREEDES</sequence>
<proteinExistence type="inferred from homology"/>
<evidence type="ECO:0000313" key="3">
    <source>
        <dbReference type="EMBL" id="MDA2803211.1"/>
    </source>
</evidence>
<dbReference type="SMART" id="SM01130">
    <property type="entry name" value="DHDPS"/>
    <property type="match status" value="1"/>
</dbReference>
<dbReference type="CDD" id="cd00408">
    <property type="entry name" value="DHDPS-like"/>
    <property type="match status" value="1"/>
</dbReference>